<gene>
    <name evidence="1" type="ORF">H8706_00470</name>
</gene>
<reference evidence="1" key="1">
    <citation type="submission" date="2020-08" db="EMBL/GenBank/DDBJ databases">
        <title>Genome public.</title>
        <authorList>
            <person name="Liu C."/>
            <person name="Sun Q."/>
        </authorList>
    </citation>
    <scope>NUCLEOTIDE SEQUENCE</scope>
    <source>
        <strain evidence="1">NSJ-50</strain>
    </source>
</reference>
<dbReference type="AlphaFoldDB" id="A0A926IRF1"/>
<dbReference type="EMBL" id="JACRTE010000001">
    <property type="protein sequence ID" value="MBC8595349.1"/>
    <property type="molecule type" value="Genomic_DNA"/>
</dbReference>
<keyword evidence="2" id="KW-1185">Reference proteome</keyword>
<protein>
    <submittedName>
        <fullName evidence="1">Uncharacterized protein</fullName>
    </submittedName>
</protein>
<dbReference type="RefSeq" id="WP_262431066.1">
    <property type="nucleotide sequence ID" value="NZ_JACRTE010000001.1"/>
</dbReference>
<proteinExistence type="predicted"/>
<evidence type="ECO:0000313" key="1">
    <source>
        <dbReference type="EMBL" id="MBC8595349.1"/>
    </source>
</evidence>
<accession>A0A926IRF1</accession>
<evidence type="ECO:0000313" key="2">
    <source>
        <dbReference type="Proteomes" id="UP000647416"/>
    </source>
</evidence>
<name>A0A926IRF1_9FIRM</name>
<comment type="caution">
    <text evidence="1">The sequence shown here is derived from an EMBL/GenBank/DDBJ whole genome shotgun (WGS) entry which is preliminary data.</text>
</comment>
<sequence length="97" mass="10958">MGERMKIFEYFDKYRDFTDERVKDGIEKYRKGNLKINVTDADGKPVKNAKISSNGTGYAETRGFYGDYDVEITADGKCANGKIKFSKNGGNEFSFSI</sequence>
<organism evidence="1 2">
    <name type="scientific">Qingrenia yutianensis</name>
    <dbReference type="NCBI Taxonomy" id="2763676"/>
    <lineage>
        <taxon>Bacteria</taxon>
        <taxon>Bacillati</taxon>
        <taxon>Bacillota</taxon>
        <taxon>Clostridia</taxon>
        <taxon>Eubacteriales</taxon>
        <taxon>Oscillospiraceae</taxon>
        <taxon>Qingrenia</taxon>
    </lineage>
</organism>
<dbReference type="Proteomes" id="UP000647416">
    <property type="component" value="Unassembled WGS sequence"/>
</dbReference>